<feature type="non-terminal residue" evidence="1">
    <location>
        <position position="1"/>
    </location>
</feature>
<evidence type="ECO:0000313" key="1">
    <source>
        <dbReference type="EMBL" id="MEQ2187131.1"/>
    </source>
</evidence>
<name>A0ABV0PUU8_9TELE</name>
<sequence length="215" mass="23933">LSYSLYLDRNRGERKHFDLSFYPNIDTSVAQVPNGPRASAIWSRFTVLACRCERITHLLGGFQTDHRHPSQLTLRLLCRNKALVPVQRPLDCSPLFLLQCPDLLPGPLKRNQRHDVTHLFGWRLWPGDARSRGCRVGTLASPLSLPATPRGCVKMADDGWGVCSCLGRGVPRALISCGAGAGPRPNSLNGLYLLHNEATLSTHPNSAHMDECWRY</sequence>
<proteinExistence type="predicted"/>
<reference evidence="1 2" key="1">
    <citation type="submission" date="2021-06" db="EMBL/GenBank/DDBJ databases">
        <authorList>
            <person name="Palmer J.M."/>
        </authorList>
    </citation>
    <scope>NUCLEOTIDE SEQUENCE [LARGE SCALE GENOMIC DNA]</scope>
    <source>
        <strain evidence="1 2">GA_2019</strain>
        <tissue evidence="1">Muscle</tissue>
    </source>
</reference>
<dbReference type="EMBL" id="JAHRIO010090005">
    <property type="protein sequence ID" value="MEQ2187131.1"/>
    <property type="molecule type" value="Genomic_DNA"/>
</dbReference>
<gene>
    <name evidence="1" type="ORF">GOODEAATRI_001442</name>
</gene>
<evidence type="ECO:0000313" key="2">
    <source>
        <dbReference type="Proteomes" id="UP001476798"/>
    </source>
</evidence>
<dbReference type="Proteomes" id="UP001476798">
    <property type="component" value="Unassembled WGS sequence"/>
</dbReference>
<accession>A0ABV0PUU8</accession>
<comment type="caution">
    <text evidence="1">The sequence shown here is derived from an EMBL/GenBank/DDBJ whole genome shotgun (WGS) entry which is preliminary data.</text>
</comment>
<keyword evidence="2" id="KW-1185">Reference proteome</keyword>
<protein>
    <submittedName>
        <fullName evidence="1">Uncharacterized protein</fullName>
    </submittedName>
</protein>
<organism evidence="1 2">
    <name type="scientific">Goodea atripinnis</name>
    <dbReference type="NCBI Taxonomy" id="208336"/>
    <lineage>
        <taxon>Eukaryota</taxon>
        <taxon>Metazoa</taxon>
        <taxon>Chordata</taxon>
        <taxon>Craniata</taxon>
        <taxon>Vertebrata</taxon>
        <taxon>Euteleostomi</taxon>
        <taxon>Actinopterygii</taxon>
        <taxon>Neopterygii</taxon>
        <taxon>Teleostei</taxon>
        <taxon>Neoteleostei</taxon>
        <taxon>Acanthomorphata</taxon>
        <taxon>Ovalentaria</taxon>
        <taxon>Atherinomorphae</taxon>
        <taxon>Cyprinodontiformes</taxon>
        <taxon>Goodeidae</taxon>
        <taxon>Goodea</taxon>
    </lineage>
</organism>